<dbReference type="GO" id="GO:0050661">
    <property type="term" value="F:NADP binding"/>
    <property type="evidence" value="ECO:0007669"/>
    <property type="project" value="TreeGrafter"/>
</dbReference>
<evidence type="ECO:0000256" key="1">
    <source>
        <dbReference type="ARBA" id="ARBA00007870"/>
    </source>
</evidence>
<dbReference type="InterPro" id="IPR008927">
    <property type="entry name" value="6-PGluconate_DH-like_C_sf"/>
</dbReference>
<dbReference type="EMBL" id="CAJVRM010000064">
    <property type="protein sequence ID" value="CAG8973128.1"/>
    <property type="molecule type" value="Genomic_DNA"/>
</dbReference>
<dbReference type="PANTHER" id="PTHR43765">
    <property type="entry name" value="2-DEHYDROPANTOATE 2-REDUCTASE-RELATED"/>
    <property type="match status" value="1"/>
</dbReference>
<evidence type="ECO:0000256" key="2">
    <source>
        <dbReference type="ARBA" id="ARBA00022857"/>
    </source>
</evidence>
<dbReference type="GO" id="GO:0008677">
    <property type="term" value="F:2-dehydropantoate 2-reductase activity"/>
    <property type="evidence" value="ECO:0007669"/>
    <property type="project" value="TreeGrafter"/>
</dbReference>
<organism evidence="7 8">
    <name type="scientific">Hymenoscyphus albidus</name>
    <dbReference type="NCBI Taxonomy" id="595503"/>
    <lineage>
        <taxon>Eukaryota</taxon>
        <taxon>Fungi</taxon>
        <taxon>Dikarya</taxon>
        <taxon>Ascomycota</taxon>
        <taxon>Pezizomycotina</taxon>
        <taxon>Leotiomycetes</taxon>
        <taxon>Helotiales</taxon>
        <taxon>Helotiaceae</taxon>
        <taxon>Hymenoscyphus</taxon>
    </lineage>
</organism>
<evidence type="ECO:0000313" key="8">
    <source>
        <dbReference type="Proteomes" id="UP000701801"/>
    </source>
</evidence>
<feature type="compositionally biased region" description="Basic and acidic residues" evidence="4">
    <location>
        <begin position="149"/>
        <end position="167"/>
    </location>
</feature>
<dbReference type="SUPFAM" id="SSF48179">
    <property type="entry name" value="6-phosphogluconate dehydrogenase C-terminal domain-like"/>
    <property type="match status" value="1"/>
</dbReference>
<evidence type="ECO:0000259" key="6">
    <source>
        <dbReference type="Pfam" id="PF08546"/>
    </source>
</evidence>
<dbReference type="Gene3D" id="1.10.1040.10">
    <property type="entry name" value="N-(1-d-carboxylethyl)-l-norvaline Dehydrogenase, domain 2"/>
    <property type="match status" value="1"/>
</dbReference>
<evidence type="ECO:0000259" key="5">
    <source>
        <dbReference type="Pfam" id="PF02558"/>
    </source>
</evidence>
<accession>A0A9N9LG53</accession>
<dbReference type="GO" id="GO:0005739">
    <property type="term" value="C:mitochondrion"/>
    <property type="evidence" value="ECO:0007669"/>
    <property type="project" value="TreeGrafter"/>
</dbReference>
<comment type="caution">
    <text evidence="7">The sequence shown here is derived from an EMBL/GenBank/DDBJ whole genome shotgun (WGS) entry which is preliminary data.</text>
</comment>
<evidence type="ECO:0000256" key="3">
    <source>
        <dbReference type="ARBA" id="ARBA00023002"/>
    </source>
</evidence>
<feature type="region of interest" description="Disordered" evidence="4">
    <location>
        <begin position="56"/>
        <end position="83"/>
    </location>
</feature>
<proteinExistence type="inferred from homology"/>
<dbReference type="AlphaFoldDB" id="A0A9N9LG53"/>
<name>A0A9N9LG53_9HELO</name>
<dbReference type="OrthoDB" id="73846at2759"/>
<feature type="region of interest" description="Disordered" evidence="4">
    <location>
        <begin position="437"/>
        <end position="463"/>
    </location>
</feature>
<feature type="region of interest" description="Disordered" evidence="4">
    <location>
        <begin position="132"/>
        <end position="168"/>
    </location>
</feature>
<comment type="similarity">
    <text evidence="1">Belongs to the ketopantoate reductase family.</text>
</comment>
<evidence type="ECO:0008006" key="9">
    <source>
        <dbReference type="Google" id="ProtNLM"/>
    </source>
</evidence>
<dbReference type="Pfam" id="PF02558">
    <property type="entry name" value="ApbA"/>
    <property type="match status" value="1"/>
</dbReference>
<dbReference type="PANTHER" id="PTHR43765:SF2">
    <property type="entry name" value="2-DEHYDROPANTOATE 2-REDUCTASE"/>
    <property type="match status" value="1"/>
</dbReference>
<feature type="compositionally biased region" description="Basic and acidic residues" evidence="4">
    <location>
        <begin position="443"/>
        <end position="457"/>
    </location>
</feature>
<feature type="domain" description="Ketopantoate reductase N-terminal" evidence="5">
    <location>
        <begin position="262"/>
        <end position="416"/>
    </location>
</feature>
<sequence>MGQTVLTREAKREYGALVKRSKPREDIPFADGFPARLIREGLPGRLKRENDKIWLPMQQPIQRHPKKKAPQKALPGKQLDQRDVKVLSLSNSTPTQFPEIFPPEDVGTVIHQEPRSLLTVNDVQKNVALVSGAQETSGNSSELASPDQESSKREKEMSSQKAVRETEYTGPANAGVYLTSVQPVRDAEFSTRVGSQVEEENMVPAVQIEQGQLGEAIREEIQEENITPTVHIEEQLGEAVREETITQSSVEVATQPCNSTTVCVLGLDRIGKYIAHSLAAQPFPPSVNLLIHRPYLMKKWFEEGAAIGVWRDGKLDVQSGFNVELTESYVFKDYEKLVGGRPVPRRVDPPSTIIDNLMVTTDAHATIPALRSISHRLNASSTICFMRDGIGLIDEVNSRVFPDPATRPKYTMAKLSHHIYQTEKSFTIVEKGSGELICTNTPRESKPDSEDGNEKETTTQGKKKAWGTIQYSRMMRFLTKAPNLNARSLNRQMFFEEVMDRTIFNSVIGPLTVMFDCSNDQLLFNHNIREIKHQLLAEISTIIGRMPEFSRQETQRSFQSSEIQKRLYHVILKTGTNKSDMLKAVRRGTKAGVEYYNGYFIRRAEELGVPCPLNQMLLSLVQAKQHIISREQNAYVPFDELNSRRALGEKQGFVHRPDLESES</sequence>
<feature type="compositionally biased region" description="Polar residues" evidence="4">
    <location>
        <begin position="133"/>
        <end position="143"/>
    </location>
</feature>
<keyword evidence="2" id="KW-0521">NADP</keyword>
<gene>
    <name evidence="7" type="ORF">HYALB_00008659</name>
</gene>
<dbReference type="InterPro" id="IPR013332">
    <property type="entry name" value="KPR_N"/>
</dbReference>
<feature type="domain" description="Ketopantoate reductase C-terminal" evidence="6">
    <location>
        <begin position="498"/>
        <end position="625"/>
    </location>
</feature>
<reference evidence="7" key="1">
    <citation type="submission" date="2021-07" db="EMBL/GenBank/DDBJ databases">
        <authorList>
            <person name="Durling M."/>
        </authorList>
    </citation>
    <scope>NUCLEOTIDE SEQUENCE</scope>
</reference>
<dbReference type="InterPro" id="IPR013328">
    <property type="entry name" value="6PGD_dom2"/>
</dbReference>
<evidence type="ECO:0000256" key="4">
    <source>
        <dbReference type="SAM" id="MobiDB-lite"/>
    </source>
</evidence>
<dbReference type="Proteomes" id="UP000701801">
    <property type="component" value="Unassembled WGS sequence"/>
</dbReference>
<dbReference type="Pfam" id="PF08546">
    <property type="entry name" value="ApbA_C"/>
    <property type="match status" value="1"/>
</dbReference>
<keyword evidence="3" id="KW-0560">Oxidoreductase</keyword>
<keyword evidence="8" id="KW-1185">Reference proteome</keyword>
<dbReference type="InterPro" id="IPR050838">
    <property type="entry name" value="Ketopantoate_reductase"/>
</dbReference>
<dbReference type="InterPro" id="IPR013752">
    <property type="entry name" value="KPA_reductase"/>
</dbReference>
<evidence type="ECO:0000313" key="7">
    <source>
        <dbReference type="EMBL" id="CAG8973128.1"/>
    </source>
</evidence>
<protein>
    <recommendedName>
        <fullName evidence="9">2-dehydropantoate 2-reductase</fullName>
    </recommendedName>
</protein>